<dbReference type="Proteomes" id="UP000180280">
    <property type="component" value="Unassembled WGS sequence"/>
</dbReference>
<comment type="caution">
    <text evidence="2">The sequence shown here is derived from an EMBL/GenBank/DDBJ whole genome shotgun (WGS) entry which is preliminary data.</text>
</comment>
<gene>
    <name evidence="2" type="ORF">BI344_12905</name>
</gene>
<organism evidence="2 3">
    <name type="scientific">Chromobacterium sphagni</name>
    <dbReference type="NCBI Taxonomy" id="1903179"/>
    <lineage>
        <taxon>Bacteria</taxon>
        <taxon>Pseudomonadati</taxon>
        <taxon>Pseudomonadota</taxon>
        <taxon>Betaproteobacteria</taxon>
        <taxon>Neisseriales</taxon>
        <taxon>Chromobacteriaceae</taxon>
        <taxon>Chromobacterium</taxon>
    </lineage>
</organism>
<dbReference type="EMBL" id="MKCT01000083">
    <property type="protein sequence ID" value="OHX16312.1"/>
    <property type="molecule type" value="Genomic_DNA"/>
</dbReference>
<evidence type="ECO:0000256" key="1">
    <source>
        <dbReference type="SAM" id="MobiDB-lite"/>
    </source>
</evidence>
<feature type="region of interest" description="Disordered" evidence="1">
    <location>
        <begin position="1"/>
        <end position="22"/>
    </location>
</feature>
<keyword evidence="3" id="KW-1185">Reference proteome</keyword>
<evidence type="ECO:0000313" key="3">
    <source>
        <dbReference type="Proteomes" id="UP000180280"/>
    </source>
</evidence>
<sequence>MMVPGKLAWQEEEAGGQADCPPTRAADLLDNHANNRERAGWPLLAHLNGDLVTQFFRIAFHDPNMAGGSLGDVDQDFFFVQRLAYGVCHGNSFEKGYVAEERLSRR</sequence>
<name>A0ABX3C7U1_9NEIS</name>
<protein>
    <submittedName>
        <fullName evidence="2">Uncharacterized protein</fullName>
    </submittedName>
</protein>
<proteinExistence type="predicted"/>
<reference evidence="2 3" key="1">
    <citation type="submission" date="2016-09" db="EMBL/GenBank/DDBJ databases">
        <title>Chromobacterium muskegensis sp. nov., an insecticidal bacterium isolated from Sphagnum bogs.</title>
        <authorList>
            <person name="Sparks M.E."/>
            <person name="Blackburn M.B."/>
            <person name="Gundersen-Rindal D.E."/>
            <person name="Mitchell A."/>
            <person name="Farrar R."/>
            <person name="Kuhar D."/>
        </authorList>
    </citation>
    <scope>NUCLEOTIDE SEQUENCE [LARGE SCALE GENOMIC DNA]</scope>
    <source>
        <strain evidence="2 3">14B-1</strain>
    </source>
</reference>
<evidence type="ECO:0000313" key="2">
    <source>
        <dbReference type="EMBL" id="OHX16312.1"/>
    </source>
</evidence>
<accession>A0ABX3C7U1</accession>